<keyword evidence="3" id="KW-1185">Reference proteome</keyword>
<name>A0A367EK65_9ACTN</name>
<protein>
    <submittedName>
        <fullName evidence="2">Uncharacterized protein</fullName>
    </submittedName>
</protein>
<accession>A0A367EK65</accession>
<evidence type="ECO:0000256" key="1">
    <source>
        <dbReference type="SAM" id="MobiDB-lite"/>
    </source>
</evidence>
<reference evidence="2 3" key="1">
    <citation type="submission" date="2018-06" db="EMBL/GenBank/DDBJ databases">
        <title>Streptomyces reniochalinae sp. nov. and Streptomyces diacarnus sp. nov. from marine sponges.</title>
        <authorList>
            <person name="Li L."/>
        </authorList>
    </citation>
    <scope>NUCLEOTIDE SEQUENCE [LARGE SCALE GENOMIC DNA]</scope>
    <source>
        <strain evidence="2 3">LHW50302</strain>
    </source>
</reference>
<feature type="region of interest" description="Disordered" evidence="1">
    <location>
        <begin position="130"/>
        <end position="158"/>
    </location>
</feature>
<gene>
    <name evidence="2" type="ORF">DQ392_13505</name>
</gene>
<proteinExistence type="predicted"/>
<dbReference type="AlphaFoldDB" id="A0A367EK65"/>
<organism evidence="2 3">
    <name type="scientific">Streptomyces reniochalinae</name>
    <dbReference type="NCBI Taxonomy" id="2250578"/>
    <lineage>
        <taxon>Bacteria</taxon>
        <taxon>Bacillati</taxon>
        <taxon>Actinomycetota</taxon>
        <taxon>Actinomycetes</taxon>
        <taxon>Kitasatosporales</taxon>
        <taxon>Streptomycetaceae</taxon>
        <taxon>Streptomyces</taxon>
    </lineage>
</organism>
<sequence length="158" mass="17849">MSEPKGTPKSEPKGNKPDLLRGEEVLKKFKKKIDDALKELQDSAGGRLALEAQRLTPASVHGEVAFPEATGVLAQYNRVHNHLSELSRKLDDQIFMFGIAVSDADKGFDQMDEDEKRRFWAIQAELEEEKRKAEAAKHDKNETKKADAPRNEQSQSQY</sequence>
<dbReference type="Proteomes" id="UP000253507">
    <property type="component" value="Unassembled WGS sequence"/>
</dbReference>
<evidence type="ECO:0000313" key="3">
    <source>
        <dbReference type="Proteomes" id="UP000253507"/>
    </source>
</evidence>
<feature type="region of interest" description="Disordered" evidence="1">
    <location>
        <begin position="1"/>
        <end position="22"/>
    </location>
</feature>
<feature type="compositionally biased region" description="Basic and acidic residues" evidence="1">
    <location>
        <begin position="130"/>
        <end position="150"/>
    </location>
</feature>
<evidence type="ECO:0000313" key="2">
    <source>
        <dbReference type="EMBL" id="RCG18363.1"/>
    </source>
</evidence>
<dbReference type="RefSeq" id="WP_114015836.1">
    <property type="nucleotide sequence ID" value="NZ_QOIM01000033.1"/>
</dbReference>
<dbReference type="EMBL" id="QOIM01000033">
    <property type="protein sequence ID" value="RCG18363.1"/>
    <property type="molecule type" value="Genomic_DNA"/>
</dbReference>
<comment type="caution">
    <text evidence="2">The sequence shown here is derived from an EMBL/GenBank/DDBJ whole genome shotgun (WGS) entry which is preliminary data.</text>
</comment>
<dbReference type="OrthoDB" id="4296169at2"/>